<keyword evidence="2" id="KW-1185">Reference proteome</keyword>
<dbReference type="EMBL" id="ML769979">
    <property type="protein sequence ID" value="KAE9385486.1"/>
    <property type="molecule type" value="Genomic_DNA"/>
</dbReference>
<sequence>MPTDVFALFMEAQRLAGECFLFEEATMPLPLCWHFELGELIIIYDKDGNAHEGTVSMPPEGNQCEVDVLGKGVQVVRFRNLVKSIILGEYIKVLVGVHAGKVGFVVAQSEAHLGVCVGAYTNGVDFHVHVNLVKLSAPEFTSTVMPWINVKVTLVCQAFNGWSGLVKHFRLP</sequence>
<organism evidence="1 2">
    <name type="scientific">Gymnopus androsaceus JB14</name>
    <dbReference type="NCBI Taxonomy" id="1447944"/>
    <lineage>
        <taxon>Eukaryota</taxon>
        <taxon>Fungi</taxon>
        <taxon>Dikarya</taxon>
        <taxon>Basidiomycota</taxon>
        <taxon>Agaricomycotina</taxon>
        <taxon>Agaricomycetes</taxon>
        <taxon>Agaricomycetidae</taxon>
        <taxon>Agaricales</taxon>
        <taxon>Marasmiineae</taxon>
        <taxon>Omphalotaceae</taxon>
        <taxon>Gymnopus</taxon>
    </lineage>
</organism>
<accession>A0A6A4GIV1</accession>
<evidence type="ECO:0000313" key="1">
    <source>
        <dbReference type="EMBL" id="KAE9385486.1"/>
    </source>
</evidence>
<gene>
    <name evidence="1" type="ORF">BT96DRAFT_1006997</name>
</gene>
<protein>
    <recommendedName>
        <fullName evidence="3">KOW domain-containing protein</fullName>
    </recommendedName>
</protein>
<name>A0A6A4GIV1_9AGAR</name>
<dbReference type="OrthoDB" id="3048815at2759"/>
<reference evidence="1" key="1">
    <citation type="journal article" date="2019" name="Environ. Microbiol.">
        <title>Fungal ecological strategies reflected in gene transcription - a case study of two litter decomposers.</title>
        <authorList>
            <person name="Barbi F."/>
            <person name="Kohler A."/>
            <person name="Barry K."/>
            <person name="Baskaran P."/>
            <person name="Daum C."/>
            <person name="Fauchery L."/>
            <person name="Ihrmark K."/>
            <person name="Kuo A."/>
            <person name="LaButti K."/>
            <person name="Lipzen A."/>
            <person name="Morin E."/>
            <person name="Grigoriev I.V."/>
            <person name="Henrissat B."/>
            <person name="Lindahl B."/>
            <person name="Martin F."/>
        </authorList>
    </citation>
    <scope>NUCLEOTIDE SEQUENCE</scope>
    <source>
        <strain evidence="1">JB14</strain>
    </source>
</reference>
<dbReference type="Proteomes" id="UP000799118">
    <property type="component" value="Unassembled WGS sequence"/>
</dbReference>
<dbReference type="AlphaFoldDB" id="A0A6A4GIV1"/>
<evidence type="ECO:0008006" key="3">
    <source>
        <dbReference type="Google" id="ProtNLM"/>
    </source>
</evidence>
<evidence type="ECO:0000313" key="2">
    <source>
        <dbReference type="Proteomes" id="UP000799118"/>
    </source>
</evidence>
<proteinExistence type="predicted"/>